<protein>
    <submittedName>
        <fullName evidence="1">Uncharacterized protein</fullName>
    </submittedName>
</protein>
<reference evidence="1" key="1">
    <citation type="submission" date="2018-08" db="EMBL/GenBank/DDBJ databases">
        <authorList>
            <person name="Jin W."/>
            <person name="Wang H."/>
            <person name="Yang Y."/>
            <person name="Li M."/>
            <person name="Liu J."/>
        </authorList>
    </citation>
    <scope>NUCLEOTIDE SEQUENCE</scope>
    <source>
        <strain evidence="1">AESS21</strain>
    </source>
</reference>
<gene>
    <name evidence="1" type="ORF">DYI23_11660</name>
</gene>
<name>A0A944CD56_9HYPH</name>
<dbReference type="Proteomes" id="UP000705379">
    <property type="component" value="Unassembled WGS sequence"/>
</dbReference>
<sequence length="70" mass="7573">MKDHISLKRPGNIVIEDRVVKNQLGIGNAMTYLTQILGTTLMGVVSGHSAAQLGQMNQTLRAGQARKGRK</sequence>
<comment type="caution">
    <text evidence="1">The sequence shown here is derived from an EMBL/GenBank/DDBJ whole genome shotgun (WGS) entry which is preliminary data.</text>
</comment>
<proteinExistence type="predicted"/>
<reference evidence="1" key="2">
    <citation type="journal article" date="2021" name="Microorganisms">
        <title>Bacterial Dimethylsulfoniopropionate Biosynthesis in the East China Sea.</title>
        <authorList>
            <person name="Liu J."/>
            <person name="Zhang Y."/>
            <person name="Liu J."/>
            <person name="Zhong H."/>
            <person name="Williams B.T."/>
            <person name="Zheng Y."/>
            <person name="Curson A.R.J."/>
            <person name="Sun C."/>
            <person name="Sun H."/>
            <person name="Song D."/>
            <person name="Wagner Mackenzie B."/>
            <person name="Bermejo Martinez A."/>
            <person name="Todd J.D."/>
            <person name="Zhang X.H."/>
        </authorList>
    </citation>
    <scope>NUCLEOTIDE SEQUENCE</scope>
    <source>
        <strain evidence="1">AESS21</strain>
    </source>
</reference>
<evidence type="ECO:0000313" key="1">
    <source>
        <dbReference type="EMBL" id="MBS8260879.1"/>
    </source>
</evidence>
<dbReference type="EMBL" id="QTKU01000002">
    <property type="protein sequence ID" value="MBS8260879.1"/>
    <property type="molecule type" value="Genomic_DNA"/>
</dbReference>
<dbReference type="AlphaFoldDB" id="A0A944CD56"/>
<accession>A0A944CD56</accession>
<organism evidence="1 2">
    <name type="scientific">Roseibium polysiphoniae</name>
    <dbReference type="NCBI Taxonomy" id="2571221"/>
    <lineage>
        <taxon>Bacteria</taxon>
        <taxon>Pseudomonadati</taxon>
        <taxon>Pseudomonadota</taxon>
        <taxon>Alphaproteobacteria</taxon>
        <taxon>Hyphomicrobiales</taxon>
        <taxon>Stappiaceae</taxon>
        <taxon>Roseibium</taxon>
    </lineage>
</organism>
<evidence type="ECO:0000313" key="2">
    <source>
        <dbReference type="Proteomes" id="UP000705379"/>
    </source>
</evidence>